<dbReference type="AlphaFoldDB" id="A0A2N7VY45"/>
<gene>
    <name evidence="2" type="ORF">C0Z18_06110</name>
</gene>
<sequence length="114" mass="12420">MTLTRKEQSEEGVGTHDDPDNADELRAAIVELCGAHSNAIVQHGTWMLVAGELLNSIVSHLPAQTRADIASTFRGRIERLLALGDDDGFSSTYTTELVKEVNRYLKVLEPSAPS</sequence>
<accession>A0A2N7VY45</accession>
<proteinExistence type="predicted"/>
<keyword evidence="3" id="KW-1185">Reference proteome</keyword>
<dbReference type="OrthoDB" id="8966283at2"/>
<name>A0A2N7VY45_9BURK</name>
<organism evidence="2 3">
    <name type="scientific">Trinickia dabaoshanensis</name>
    <dbReference type="NCBI Taxonomy" id="564714"/>
    <lineage>
        <taxon>Bacteria</taxon>
        <taxon>Pseudomonadati</taxon>
        <taxon>Pseudomonadota</taxon>
        <taxon>Betaproteobacteria</taxon>
        <taxon>Burkholderiales</taxon>
        <taxon>Burkholderiaceae</taxon>
        <taxon>Trinickia</taxon>
    </lineage>
</organism>
<dbReference type="EMBL" id="PNYA01000004">
    <property type="protein sequence ID" value="PMS22089.1"/>
    <property type="molecule type" value="Genomic_DNA"/>
</dbReference>
<evidence type="ECO:0000256" key="1">
    <source>
        <dbReference type="SAM" id="MobiDB-lite"/>
    </source>
</evidence>
<protein>
    <submittedName>
        <fullName evidence="2">Uncharacterized protein</fullName>
    </submittedName>
</protein>
<feature type="region of interest" description="Disordered" evidence="1">
    <location>
        <begin position="1"/>
        <end position="22"/>
    </location>
</feature>
<comment type="caution">
    <text evidence="2">The sequence shown here is derived from an EMBL/GenBank/DDBJ whole genome shotgun (WGS) entry which is preliminary data.</text>
</comment>
<evidence type="ECO:0000313" key="2">
    <source>
        <dbReference type="EMBL" id="PMS22089.1"/>
    </source>
</evidence>
<dbReference type="Proteomes" id="UP000235616">
    <property type="component" value="Unassembled WGS sequence"/>
</dbReference>
<reference evidence="2 3" key="1">
    <citation type="submission" date="2018-01" db="EMBL/GenBank/DDBJ databases">
        <title>Whole genome analyses suggest that Burkholderia sensu lato contains two further novel genera in the rhizoxinica-symbiotica group Mycetohabitans gen. nov., and Trinickia gen. nov.: implications for the evolution of diazotrophy and nodulation in the Burkholderiaceae.</title>
        <authorList>
            <person name="Estrada-de los Santos P."/>
            <person name="Palmer M."/>
            <person name="Chavez-Ramirez B."/>
            <person name="Beukes C."/>
            <person name="Steenkamp E.T."/>
            <person name="Hirsch A.M."/>
            <person name="Manyaka P."/>
            <person name="Maluk M."/>
            <person name="Lafos M."/>
            <person name="Crook M."/>
            <person name="Gross E."/>
            <person name="Simon M.F."/>
            <person name="Bueno dos Reis Junior F."/>
            <person name="Poole P.S."/>
            <person name="Venter S.N."/>
            <person name="James E.K."/>
        </authorList>
    </citation>
    <scope>NUCLEOTIDE SEQUENCE [LARGE SCALE GENOMIC DNA]</scope>
    <source>
        <strain evidence="2 3">GIMN1.004</strain>
    </source>
</reference>
<dbReference type="RefSeq" id="WP_102644489.1">
    <property type="nucleotide sequence ID" value="NZ_PNYA01000004.1"/>
</dbReference>
<evidence type="ECO:0000313" key="3">
    <source>
        <dbReference type="Proteomes" id="UP000235616"/>
    </source>
</evidence>